<name>A0ABZ0YZC4_9CAUD</name>
<protein>
    <submittedName>
        <fullName evidence="1">Uncharacterized protein</fullName>
    </submittedName>
</protein>
<keyword evidence="2" id="KW-1185">Reference proteome</keyword>
<evidence type="ECO:0000313" key="1">
    <source>
        <dbReference type="EMBL" id="WQJ51181.1"/>
    </source>
</evidence>
<evidence type="ECO:0000313" key="2">
    <source>
        <dbReference type="Proteomes" id="UP001348805"/>
    </source>
</evidence>
<proteinExistence type="predicted"/>
<dbReference type="Proteomes" id="UP001348805">
    <property type="component" value="Segment"/>
</dbReference>
<reference evidence="1 2" key="1">
    <citation type="submission" date="2023-11" db="EMBL/GenBank/DDBJ databases">
        <authorList>
            <person name="Cook R."/>
            <person name="Crisci M."/>
            <person name="Pye H."/>
            <person name="Adriaenssens E."/>
            <person name="Santini J."/>
        </authorList>
    </citation>
    <scope>NUCLEOTIDE SEQUENCE [LARGE SCALE GENOMIC DNA]</scope>
    <source>
        <strain evidence="1">Lak_Megaphage_RVC_AP3_GC26</strain>
    </source>
</reference>
<dbReference type="EMBL" id="OR769219">
    <property type="protein sequence ID" value="WQJ51181.1"/>
    <property type="molecule type" value="Genomic_DNA"/>
</dbReference>
<accession>A0ABZ0YZC4</accession>
<organism evidence="1 2">
    <name type="scientific">phage Lak_Megaphage_RVC_AP3_GC26</name>
    <dbReference type="NCBI Taxonomy" id="3109225"/>
    <lineage>
        <taxon>Viruses</taxon>
        <taxon>Duplodnaviria</taxon>
        <taxon>Heunggongvirae</taxon>
        <taxon>Uroviricota</taxon>
        <taxon>Caudoviricetes</taxon>
        <taxon>Caudoviricetes code 15 clade</taxon>
    </lineage>
</organism>
<sequence length="78" mass="9702">MSNNFKEQAAYDYMHDNKGKIKPKYKRSILNKWKRYNCEIAEDRVIRNRKRDTQFRKEMKADLINYYNNYKNETRDLS</sequence>